<protein>
    <submittedName>
        <fullName evidence="1">Uncharacterized protein</fullName>
    </submittedName>
</protein>
<dbReference type="Proteomes" id="UP000186102">
    <property type="component" value="Unassembled WGS sequence"/>
</dbReference>
<comment type="caution">
    <text evidence="1">The sequence shown here is derived from an EMBL/GenBank/DDBJ whole genome shotgun (WGS) entry which is preliminary data.</text>
</comment>
<keyword evidence="2" id="KW-1185">Reference proteome</keyword>
<dbReference type="EMBL" id="MLBF01000037">
    <property type="protein sequence ID" value="OLN28956.1"/>
    <property type="molecule type" value="Genomic_DNA"/>
</dbReference>
<evidence type="ECO:0000313" key="2">
    <source>
        <dbReference type="Proteomes" id="UP000186102"/>
    </source>
</evidence>
<proteinExistence type="predicted"/>
<gene>
    <name evidence="1" type="ORF">DSOL_3767</name>
</gene>
<sequence length="79" mass="9535">MDDSKDFNELTESEQRYVKEQLDYAWEGKITYEYPLKRQKRIRESGHQIPRVAKKIDSIMESMMRSLLKRFTTPYEGIT</sequence>
<dbReference type="STRING" id="1888891.DSOL_3767"/>
<name>A0A1Q8QNR0_9FIRM</name>
<evidence type="ECO:0000313" key="1">
    <source>
        <dbReference type="EMBL" id="OLN28956.1"/>
    </source>
</evidence>
<organism evidence="1 2">
    <name type="scientific">Desulfosporosinus metallidurans</name>
    <dbReference type="NCBI Taxonomy" id="1888891"/>
    <lineage>
        <taxon>Bacteria</taxon>
        <taxon>Bacillati</taxon>
        <taxon>Bacillota</taxon>
        <taxon>Clostridia</taxon>
        <taxon>Eubacteriales</taxon>
        <taxon>Desulfitobacteriaceae</taxon>
        <taxon>Desulfosporosinus</taxon>
    </lineage>
</organism>
<accession>A0A1Q8QNR0</accession>
<dbReference type="AlphaFoldDB" id="A0A1Q8QNR0"/>
<reference evidence="1 2" key="1">
    <citation type="submission" date="2016-09" db="EMBL/GenBank/DDBJ databases">
        <title>Complete genome of Desulfosporosinus sp. OL.</title>
        <authorList>
            <person name="Mardanov A."/>
            <person name="Beletsky A."/>
            <person name="Panova A."/>
            <person name="Karnachuk O."/>
            <person name="Ravin N."/>
        </authorList>
    </citation>
    <scope>NUCLEOTIDE SEQUENCE [LARGE SCALE GENOMIC DNA]</scope>
    <source>
        <strain evidence="1 2">OL</strain>
    </source>
</reference>